<organism evidence="2 3">
    <name type="scientific">Caldinitratiruptor microaerophilus</name>
    <dbReference type="NCBI Taxonomy" id="671077"/>
    <lineage>
        <taxon>Bacteria</taxon>
        <taxon>Bacillati</taxon>
        <taxon>Bacillota</taxon>
        <taxon>Clostridia</taxon>
        <taxon>Eubacteriales</taxon>
        <taxon>Symbiobacteriaceae</taxon>
        <taxon>Caldinitratiruptor</taxon>
    </lineage>
</organism>
<reference evidence="2" key="1">
    <citation type="submission" date="2022-03" db="EMBL/GenBank/DDBJ databases">
        <title>Complete genome sequence of Caldinitratiruptor microaerophilus.</title>
        <authorList>
            <person name="Mukaiyama R."/>
            <person name="Nishiyama T."/>
            <person name="Ueda K."/>
        </authorList>
    </citation>
    <scope>NUCLEOTIDE SEQUENCE</scope>
    <source>
        <strain evidence="2">JCM 16183</strain>
    </source>
</reference>
<protein>
    <recommendedName>
        <fullName evidence="4">Quinate 5-dehydrogenase</fullName>
    </recommendedName>
</protein>
<dbReference type="Proteomes" id="UP001163687">
    <property type="component" value="Chromosome"/>
</dbReference>
<gene>
    <name evidence="2" type="ORF">caldi_31860</name>
</gene>
<evidence type="ECO:0000313" key="2">
    <source>
        <dbReference type="EMBL" id="BDG62096.1"/>
    </source>
</evidence>
<dbReference type="KEGG" id="cmic:caldi_31860"/>
<evidence type="ECO:0000313" key="3">
    <source>
        <dbReference type="Proteomes" id="UP001163687"/>
    </source>
</evidence>
<dbReference type="AlphaFoldDB" id="A0AA35CQI1"/>
<dbReference type="EMBL" id="AP025628">
    <property type="protein sequence ID" value="BDG62096.1"/>
    <property type="molecule type" value="Genomic_DNA"/>
</dbReference>
<evidence type="ECO:0008006" key="4">
    <source>
        <dbReference type="Google" id="ProtNLM"/>
    </source>
</evidence>
<dbReference type="RefSeq" id="WP_264842699.1">
    <property type="nucleotide sequence ID" value="NZ_AP025628.1"/>
</dbReference>
<proteinExistence type="predicted"/>
<name>A0AA35CQI1_9FIRM</name>
<evidence type="ECO:0000256" key="1">
    <source>
        <dbReference type="SAM" id="MobiDB-lite"/>
    </source>
</evidence>
<feature type="region of interest" description="Disordered" evidence="1">
    <location>
        <begin position="301"/>
        <end position="324"/>
    </location>
</feature>
<sequence length="324" mass="36090">MKRIVSVSLGSSARNHRVQVEMLGETLVIERIGTDGSKEKAIELIRSLDGQVDAFGMGGIDLYVWAGRKRLVLRDALPIARAPKKTPIVDGSGLKNTLERRVVEYLAREGILPLRGMRTLLVSGVDRFGMAEALEAAGARVLYGDFYFVLGIPVPLRSWKQVERVGAVLGPIIVLLPFEWLYPTGEKQHETTPRFERLFREHELIAGDFHFIRRYMPADLTGKVILTNTVTAQDVEDLRRRGVRMLVTTTPELGGRSFGTNVMEAALVALSGRRPEDLRPEDYEVLLDRLQLRPRVEYLDRGESGEQGGNGLGTRAVRVHGAPV</sequence>
<accession>A0AA35CQI1</accession>
<keyword evidence="3" id="KW-1185">Reference proteome</keyword>